<reference evidence="2 3" key="2">
    <citation type="submission" date="2020-02" db="EMBL/GenBank/DDBJ databases">
        <authorList>
            <person name="Sun Q."/>
            <person name="Inoue M."/>
        </authorList>
    </citation>
    <scope>NUCLEOTIDE SEQUENCE [LARGE SCALE GENOMIC DNA]</scope>
    <source>
        <strain evidence="2 3">KCTC 22478</strain>
    </source>
</reference>
<evidence type="ECO:0000313" key="4">
    <source>
        <dbReference type="Proteomes" id="UP001138708"/>
    </source>
</evidence>
<proteinExistence type="predicted"/>
<evidence type="ECO:0000313" key="1">
    <source>
        <dbReference type="EMBL" id="MBR0660105.1"/>
    </source>
</evidence>
<gene>
    <name evidence="2" type="ORF">GWK15_14575</name>
    <name evidence="1" type="ORF">GXW75_12665</name>
</gene>
<dbReference type="Proteomes" id="UP001138708">
    <property type="component" value="Unassembled WGS sequence"/>
</dbReference>
<dbReference type="EMBL" id="JAAEDK010000025">
    <property type="protein sequence ID" value="MBR0660105.1"/>
    <property type="molecule type" value="Genomic_DNA"/>
</dbReference>
<reference evidence="1" key="1">
    <citation type="submission" date="2020-01" db="EMBL/GenBank/DDBJ databases">
        <authorList>
            <person name="Rat A."/>
        </authorList>
    </citation>
    <scope>NUCLEOTIDE SEQUENCE</scope>
    <source>
        <strain evidence="1">LMG 31161</strain>
    </source>
</reference>
<sequence>MTEFTAAKVAADRWSGPEWFRHIAGRPLADRRARRAPLSWKDELALLFPPG</sequence>
<protein>
    <submittedName>
        <fullName evidence="1">Uncharacterized protein</fullName>
    </submittedName>
</protein>
<dbReference type="EMBL" id="JAAVUP010000003">
    <property type="protein sequence ID" value="NKE18174.1"/>
    <property type="molecule type" value="Genomic_DNA"/>
</dbReference>
<accession>A0A9X9WIE5</accession>
<name>A0A9X9WIE5_9PROT</name>
<organism evidence="1 4">
    <name type="scientific">Neoroseomonas oryzicola</name>
    <dbReference type="NCBI Taxonomy" id="535904"/>
    <lineage>
        <taxon>Bacteria</taxon>
        <taxon>Pseudomonadati</taxon>
        <taxon>Pseudomonadota</taxon>
        <taxon>Alphaproteobacteria</taxon>
        <taxon>Acetobacterales</taxon>
        <taxon>Acetobacteraceae</taxon>
        <taxon>Neoroseomonas</taxon>
    </lineage>
</organism>
<comment type="caution">
    <text evidence="1">The sequence shown here is derived from an EMBL/GenBank/DDBJ whole genome shotgun (WGS) entry which is preliminary data.</text>
</comment>
<evidence type="ECO:0000313" key="3">
    <source>
        <dbReference type="Proteomes" id="UP000746741"/>
    </source>
</evidence>
<keyword evidence="3" id="KW-1185">Reference proteome</keyword>
<dbReference type="RefSeq" id="WP_168042045.1">
    <property type="nucleotide sequence ID" value="NZ_JAAEDK010000025.1"/>
</dbReference>
<dbReference type="Proteomes" id="UP000746741">
    <property type="component" value="Unassembled WGS sequence"/>
</dbReference>
<dbReference type="AlphaFoldDB" id="A0A9X9WIE5"/>
<evidence type="ECO:0000313" key="2">
    <source>
        <dbReference type="EMBL" id="NKE18174.1"/>
    </source>
</evidence>
<reference evidence="1" key="3">
    <citation type="journal article" date="2021" name="Syst. Appl. Microbiol.">
        <title>Roseomonas hellenica sp. nov., isolated from roots of wild-growing Alkanna tinctoria.</title>
        <authorList>
            <person name="Rat A."/>
            <person name="Naranjo H.D."/>
            <person name="Lebbe L."/>
            <person name="Cnockaert M."/>
            <person name="Krigas N."/>
            <person name="Grigoriadou K."/>
            <person name="Maloupa E."/>
            <person name="Willems A."/>
        </authorList>
    </citation>
    <scope>NUCLEOTIDE SEQUENCE</scope>
    <source>
        <strain evidence="1">LMG 31161</strain>
    </source>
</reference>